<dbReference type="InterPro" id="IPR012340">
    <property type="entry name" value="NA-bd_OB-fold"/>
</dbReference>
<protein>
    <submittedName>
        <fullName evidence="4">Replication factor A protein 3</fullName>
    </submittedName>
</protein>
<dbReference type="EMBL" id="JAWWNJ010000055">
    <property type="protein sequence ID" value="KAK7014871.1"/>
    <property type="molecule type" value="Genomic_DNA"/>
</dbReference>
<accession>A0AAW0ANH2</accession>
<dbReference type="Gene3D" id="2.40.50.140">
    <property type="entry name" value="Nucleic acid-binding proteins"/>
    <property type="match status" value="1"/>
</dbReference>
<evidence type="ECO:0000256" key="2">
    <source>
        <dbReference type="ARBA" id="ARBA00009761"/>
    </source>
</evidence>
<dbReference type="GO" id="GO:0006289">
    <property type="term" value="P:nucleotide-excision repair"/>
    <property type="evidence" value="ECO:0007669"/>
    <property type="project" value="TreeGrafter"/>
</dbReference>
<feature type="non-terminal residue" evidence="4">
    <location>
        <position position="115"/>
    </location>
</feature>
<dbReference type="AlphaFoldDB" id="A0AAW0ANH2"/>
<evidence type="ECO:0000256" key="3">
    <source>
        <dbReference type="ARBA" id="ARBA00023242"/>
    </source>
</evidence>
<comment type="caution">
    <text evidence="4">The sequence shown here is derived from an EMBL/GenBank/DDBJ whole genome shotgun (WGS) entry which is preliminary data.</text>
</comment>
<reference evidence="4 5" key="1">
    <citation type="journal article" date="2024" name="J Genomics">
        <title>Draft genome sequencing and assembly of Favolaschia claudopus CIRM-BRFM 2984 isolated from oak limbs.</title>
        <authorList>
            <person name="Navarro D."/>
            <person name="Drula E."/>
            <person name="Chaduli D."/>
            <person name="Cazenave R."/>
            <person name="Ahrendt S."/>
            <person name="Wang J."/>
            <person name="Lipzen A."/>
            <person name="Daum C."/>
            <person name="Barry K."/>
            <person name="Grigoriev I.V."/>
            <person name="Favel A."/>
            <person name="Rosso M.N."/>
            <person name="Martin F."/>
        </authorList>
    </citation>
    <scope>NUCLEOTIDE SEQUENCE [LARGE SCALE GENOMIC DNA]</scope>
    <source>
        <strain evidence="4 5">CIRM-BRFM 2984</strain>
    </source>
</reference>
<dbReference type="GO" id="GO:0006284">
    <property type="term" value="P:base-excision repair"/>
    <property type="evidence" value="ECO:0007669"/>
    <property type="project" value="TreeGrafter"/>
</dbReference>
<keyword evidence="5" id="KW-1185">Reference proteome</keyword>
<dbReference type="GO" id="GO:0006298">
    <property type="term" value="P:mismatch repair"/>
    <property type="evidence" value="ECO:0007669"/>
    <property type="project" value="TreeGrafter"/>
</dbReference>
<dbReference type="InterPro" id="IPR013970">
    <property type="entry name" value="Rfa2"/>
</dbReference>
<comment type="subcellular location">
    <subcellularLocation>
        <location evidence="1">Nucleus</location>
    </subcellularLocation>
</comment>
<evidence type="ECO:0000256" key="1">
    <source>
        <dbReference type="ARBA" id="ARBA00004123"/>
    </source>
</evidence>
<proteinExistence type="inferred from homology"/>
<dbReference type="GO" id="GO:0000724">
    <property type="term" value="P:double-strand break repair via homologous recombination"/>
    <property type="evidence" value="ECO:0007669"/>
    <property type="project" value="TreeGrafter"/>
</dbReference>
<evidence type="ECO:0000313" key="4">
    <source>
        <dbReference type="EMBL" id="KAK7014871.1"/>
    </source>
</evidence>
<evidence type="ECO:0000313" key="5">
    <source>
        <dbReference type="Proteomes" id="UP001362999"/>
    </source>
</evidence>
<dbReference type="GO" id="GO:0035861">
    <property type="term" value="C:site of double-strand break"/>
    <property type="evidence" value="ECO:0007669"/>
    <property type="project" value="TreeGrafter"/>
</dbReference>
<keyword evidence="3" id="KW-0539">Nucleus</keyword>
<gene>
    <name evidence="4" type="ORF">R3P38DRAFT_2998124</name>
</gene>
<dbReference type="CDD" id="cd04479">
    <property type="entry name" value="RPA3"/>
    <property type="match status" value="1"/>
</dbReference>
<organism evidence="4 5">
    <name type="scientific">Favolaschia claudopus</name>
    <dbReference type="NCBI Taxonomy" id="2862362"/>
    <lineage>
        <taxon>Eukaryota</taxon>
        <taxon>Fungi</taxon>
        <taxon>Dikarya</taxon>
        <taxon>Basidiomycota</taxon>
        <taxon>Agaricomycotina</taxon>
        <taxon>Agaricomycetes</taxon>
        <taxon>Agaricomycetidae</taxon>
        <taxon>Agaricales</taxon>
        <taxon>Marasmiineae</taxon>
        <taxon>Mycenaceae</taxon>
        <taxon>Favolaschia</taxon>
    </lineage>
</organism>
<dbReference type="GO" id="GO:0006260">
    <property type="term" value="P:DNA replication"/>
    <property type="evidence" value="ECO:0007669"/>
    <property type="project" value="InterPro"/>
</dbReference>
<dbReference type="GO" id="GO:0003684">
    <property type="term" value="F:damaged DNA binding"/>
    <property type="evidence" value="ECO:0007669"/>
    <property type="project" value="TreeGrafter"/>
</dbReference>
<dbReference type="GO" id="GO:0003697">
    <property type="term" value="F:single-stranded DNA binding"/>
    <property type="evidence" value="ECO:0007669"/>
    <property type="project" value="TreeGrafter"/>
</dbReference>
<dbReference type="Proteomes" id="UP001362999">
    <property type="component" value="Unassembled WGS sequence"/>
</dbReference>
<sequence>MADSADSLPSQRVNADLLPRFVGKVARLVCRPVKQTNEGWIVQTCDGGQITVELLSGEFKSQDLFYEVIGNVPNATTMKVFQVITLDADLDMELVNDTIKLMHDQRFYTKLFVDA</sequence>
<dbReference type="PANTHER" id="PTHR15114">
    <property type="entry name" value="REPLICATION PROTEIN A3"/>
    <property type="match status" value="1"/>
</dbReference>
<dbReference type="GO" id="GO:0005662">
    <property type="term" value="C:DNA replication factor A complex"/>
    <property type="evidence" value="ECO:0007669"/>
    <property type="project" value="TreeGrafter"/>
</dbReference>
<dbReference type="Pfam" id="PF08661">
    <property type="entry name" value="Rep_fac-A_3"/>
    <property type="match status" value="1"/>
</dbReference>
<dbReference type="PANTHER" id="PTHR15114:SF1">
    <property type="entry name" value="REPLICATION PROTEIN A 14 KDA SUBUNIT"/>
    <property type="match status" value="1"/>
</dbReference>
<comment type="similarity">
    <text evidence="2">Belongs to the replication factor A protein 3 family.</text>
</comment>
<name>A0AAW0ANH2_9AGAR</name>
<dbReference type="SUPFAM" id="SSF50249">
    <property type="entry name" value="Nucleic acid-binding proteins"/>
    <property type="match status" value="1"/>
</dbReference>